<proteinExistence type="predicted"/>
<dbReference type="OrthoDB" id="416777at2759"/>
<dbReference type="eggNOG" id="ENOG502S4MU">
    <property type="taxonomic scope" value="Eukaryota"/>
</dbReference>
<feature type="compositionally biased region" description="Polar residues" evidence="1">
    <location>
        <begin position="312"/>
        <end position="335"/>
    </location>
</feature>
<dbReference type="HOGENOM" id="CLU_053189_0_0_1"/>
<evidence type="ECO:0000313" key="3">
    <source>
        <dbReference type="Proteomes" id="UP000001861"/>
    </source>
</evidence>
<dbReference type="GeneID" id="6006914"/>
<name>A8N6L6_COPC7</name>
<organism evidence="2 3">
    <name type="scientific">Coprinopsis cinerea (strain Okayama-7 / 130 / ATCC MYA-4618 / FGSC 9003)</name>
    <name type="common">Inky cap fungus</name>
    <name type="synonym">Hormographiella aspergillata</name>
    <dbReference type="NCBI Taxonomy" id="240176"/>
    <lineage>
        <taxon>Eukaryota</taxon>
        <taxon>Fungi</taxon>
        <taxon>Dikarya</taxon>
        <taxon>Basidiomycota</taxon>
        <taxon>Agaricomycotina</taxon>
        <taxon>Agaricomycetes</taxon>
        <taxon>Agaricomycetidae</taxon>
        <taxon>Agaricales</taxon>
        <taxon>Agaricineae</taxon>
        <taxon>Psathyrellaceae</taxon>
        <taxon>Coprinopsis</taxon>
    </lineage>
</organism>
<reference evidence="2 3" key="1">
    <citation type="journal article" date="2010" name="Proc. Natl. Acad. Sci. U.S.A.">
        <title>Insights into evolution of multicellular fungi from the assembled chromosomes of the mushroom Coprinopsis cinerea (Coprinus cinereus).</title>
        <authorList>
            <person name="Stajich J.E."/>
            <person name="Wilke S.K."/>
            <person name="Ahren D."/>
            <person name="Au C.H."/>
            <person name="Birren B.W."/>
            <person name="Borodovsky M."/>
            <person name="Burns C."/>
            <person name="Canback B."/>
            <person name="Casselton L.A."/>
            <person name="Cheng C.K."/>
            <person name="Deng J."/>
            <person name="Dietrich F.S."/>
            <person name="Fargo D.C."/>
            <person name="Farman M.L."/>
            <person name="Gathman A.C."/>
            <person name="Goldberg J."/>
            <person name="Guigo R."/>
            <person name="Hoegger P.J."/>
            <person name="Hooker J.B."/>
            <person name="Huggins A."/>
            <person name="James T.Y."/>
            <person name="Kamada T."/>
            <person name="Kilaru S."/>
            <person name="Kodira C."/>
            <person name="Kues U."/>
            <person name="Kupfer D."/>
            <person name="Kwan H.S."/>
            <person name="Lomsadze A."/>
            <person name="Li W."/>
            <person name="Lilly W.W."/>
            <person name="Ma L.J."/>
            <person name="Mackey A.J."/>
            <person name="Manning G."/>
            <person name="Martin F."/>
            <person name="Muraguchi H."/>
            <person name="Natvig D.O."/>
            <person name="Palmerini H."/>
            <person name="Ramesh M.A."/>
            <person name="Rehmeyer C.J."/>
            <person name="Roe B.A."/>
            <person name="Shenoy N."/>
            <person name="Stanke M."/>
            <person name="Ter-Hovhannisyan V."/>
            <person name="Tunlid A."/>
            <person name="Velagapudi R."/>
            <person name="Vision T.J."/>
            <person name="Zeng Q."/>
            <person name="Zolan M.E."/>
            <person name="Pukkila P.J."/>
        </authorList>
    </citation>
    <scope>NUCLEOTIDE SEQUENCE [LARGE SCALE GENOMIC DNA]</scope>
    <source>
        <strain evidence="3">Okayama-7 / 130 / ATCC MYA-4618 / FGSC 9003</strain>
    </source>
</reference>
<sequence length="415" mass="44555">MSGNSQSPASGKYLDSVKESSRRICQKEGIKIDEAAIERLLGSPAFLESFDRLSSFPGLALPLNFASALDELNVLSILALLNFGSSFETTLRAQMGHGASNAAKALIFSMYIASNSTEGDYLSAKGMAELSHAKVADLMGVDVMVEKPHPQMHGVTVGELGGEMFEFVKSITGVLNETGRKLMGMGYRNLGFLVVEALKGGEREAGSKGVPEAFADLVIEKITGAIPAFRDSAAVDGEGTLLFSPVLSHQFPDSFFRNNRYIYLQQGLVPAQRDIGTVWVDLTTAFPDSLEALQPTTATEEKRESLLETKAQVGSPTGTKGNKGAETSESESPSPRVSGLVVTKDQAYLLRAAAVAAVDAFPRVASQLSSDTDKKTKEVQNVSVGRINSWLAAIAKDRPDYRDLPTLVYRETTAF</sequence>
<dbReference type="RefSeq" id="XP_001830472.2">
    <property type="nucleotide sequence ID" value="XM_001830420.2"/>
</dbReference>
<dbReference type="Proteomes" id="UP000001861">
    <property type="component" value="Unassembled WGS sequence"/>
</dbReference>
<keyword evidence="3" id="KW-1185">Reference proteome</keyword>
<dbReference type="AlphaFoldDB" id="A8N6L6"/>
<protein>
    <submittedName>
        <fullName evidence="2">Uncharacterized protein</fullName>
    </submittedName>
</protein>
<evidence type="ECO:0000256" key="1">
    <source>
        <dbReference type="SAM" id="MobiDB-lite"/>
    </source>
</evidence>
<feature type="region of interest" description="Disordered" evidence="1">
    <location>
        <begin position="293"/>
        <end position="337"/>
    </location>
</feature>
<dbReference type="InParanoid" id="A8N6L6"/>
<dbReference type="OMA" id="GQPVYCF"/>
<evidence type="ECO:0000313" key="2">
    <source>
        <dbReference type="EMBL" id="EAU91352.2"/>
    </source>
</evidence>
<dbReference type="KEGG" id="cci:CC1G_07387"/>
<accession>A8N6L6</accession>
<gene>
    <name evidence="2" type="ORF">CC1G_07387</name>
</gene>
<comment type="caution">
    <text evidence="2">The sequence shown here is derived from an EMBL/GenBank/DDBJ whole genome shotgun (WGS) entry which is preliminary data.</text>
</comment>
<dbReference type="EMBL" id="AACS02000003">
    <property type="protein sequence ID" value="EAU91352.2"/>
    <property type="molecule type" value="Genomic_DNA"/>
</dbReference>
<dbReference type="VEuPathDB" id="FungiDB:CC1G_07387"/>